<evidence type="ECO:0000256" key="1">
    <source>
        <dbReference type="SAM" id="MobiDB-lite"/>
    </source>
</evidence>
<keyword evidence="3" id="KW-1185">Reference proteome</keyword>
<dbReference type="EMBL" id="HG994580">
    <property type="protein sequence ID" value="CAF2749073.1"/>
    <property type="molecule type" value="Genomic_DNA"/>
</dbReference>
<sequence length="332" mass="37625">MTTVDEERYPGTEKESATPRKNHLFSSLSLVLFLQHLRKEGSAFEQVWIPSVQTGVNGTEPRLLSKLHDQNKRSRSMVLSYRNNTDWFSHLLPEGLSSLPQLTEGISIVSPHPCQQILLKAAALKETDDDSLTDVPSNTKRRTLVKCLFRLLINCGSKRKNFLFAQKNQLKKDLYIILEEDIHKGVPAKSLAPLTSDSSTVGNILGAIGLSSQYKLTPRARFLALSLMLFLYAQITTDGKIRKNIPCELQEHKENENQDEMDNNGKERAEVTNTRIQLYALKQNKAYIGLTESIDWVLNNTAEKNNTIEATREFIACLVVDKLYVESYLKED</sequence>
<evidence type="ECO:0000313" key="3">
    <source>
        <dbReference type="Proteomes" id="UP000675881"/>
    </source>
</evidence>
<dbReference type="OrthoDB" id="75419at2759"/>
<reference evidence="2" key="1">
    <citation type="submission" date="2021-02" db="EMBL/GenBank/DDBJ databases">
        <authorList>
            <person name="Bekaert M."/>
        </authorList>
    </citation>
    <scope>NUCLEOTIDE SEQUENCE</scope>
    <source>
        <strain evidence="2">IoA-00</strain>
    </source>
</reference>
<dbReference type="Proteomes" id="UP000675881">
    <property type="component" value="Chromosome 1"/>
</dbReference>
<protein>
    <submittedName>
        <fullName evidence="2">EPG5</fullName>
    </submittedName>
</protein>
<feature type="region of interest" description="Disordered" evidence="1">
    <location>
        <begin position="1"/>
        <end position="20"/>
    </location>
</feature>
<feature type="compositionally biased region" description="Basic and acidic residues" evidence="1">
    <location>
        <begin position="1"/>
        <end position="18"/>
    </location>
</feature>
<name>A0A7R8CA92_LEPSM</name>
<gene>
    <name evidence="2" type="ORF">LSAA_1731</name>
</gene>
<accession>A0A7R8CA92</accession>
<organism evidence="2 3">
    <name type="scientific">Lepeophtheirus salmonis</name>
    <name type="common">Salmon louse</name>
    <name type="synonym">Caligus salmonis</name>
    <dbReference type="NCBI Taxonomy" id="72036"/>
    <lineage>
        <taxon>Eukaryota</taxon>
        <taxon>Metazoa</taxon>
        <taxon>Ecdysozoa</taxon>
        <taxon>Arthropoda</taxon>
        <taxon>Crustacea</taxon>
        <taxon>Multicrustacea</taxon>
        <taxon>Hexanauplia</taxon>
        <taxon>Copepoda</taxon>
        <taxon>Siphonostomatoida</taxon>
        <taxon>Caligidae</taxon>
        <taxon>Lepeophtheirus</taxon>
    </lineage>
</organism>
<evidence type="ECO:0000313" key="2">
    <source>
        <dbReference type="EMBL" id="CAF2749073.1"/>
    </source>
</evidence>
<proteinExistence type="predicted"/>
<dbReference type="AlphaFoldDB" id="A0A7R8CA92"/>